<protein>
    <submittedName>
        <fullName evidence="2">Uncharacterized protein</fullName>
    </submittedName>
</protein>
<evidence type="ECO:0000256" key="1">
    <source>
        <dbReference type="SAM" id="MobiDB-lite"/>
    </source>
</evidence>
<comment type="caution">
    <text evidence="2">The sequence shown here is derived from an EMBL/GenBank/DDBJ whole genome shotgun (WGS) entry which is preliminary data.</text>
</comment>
<dbReference type="AlphaFoldDB" id="A0AAN6YNA1"/>
<evidence type="ECO:0000313" key="2">
    <source>
        <dbReference type="EMBL" id="KAK4221906.1"/>
    </source>
</evidence>
<reference evidence="2" key="2">
    <citation type="submission" date="2023-05" db="EMBL/GenBank/DDBJ databases">
        <authorList>
            <consortium name="Lawrence Berkeley National Laboratory"/>
            <person name="Steindorff A."/>
            <person name="Hensen N."/>
            <person name="Bonometti L."/>
            <person name="Westerberg I."/>
            <person name="Brannstrom I.O."/>
            <person name="Guillou S."/>
            <person name="Cros-Aarteil S."/>
            <person name="Calhoun S."/>
            <person name="Haridas S."/>
            <person name="Kuo A."/>
            <person name="Mondo S."/>
            <person name="Pangilinan J."/>
            <person name="Riley R."/>
            <person name="Labutti K."/>
            <person name="Andreopoulos B."/>
            <person name="Lipzen A."/>
            <person name="Chen C."/>
            <person name="Yanf M."/>
            <person name="Daum C."/>
            <person name="Ng V."/>
            <person name="Clum A."/>
            <person name="Ohm R."/>
            <person name="Martin F."/>
            <person name="Silar P."/>
            <person name="Natvig D."/>
            <person name="Lalanne C."/>
            <person name="Gautier V."/>
            <person name="Ament-Velasquez S.L."/>
            <person name="Kruys A."/>
            <person name="Hutchinson M.I."/>
            <person name="Powell A.J."/>
            <person name="Barry K."/>
            <person name="Miller A.N."/>
            <person name="Grigoriev I.V."/>
            <person name="Debuchy R."/>
            <person name="Gladieux P."/>
            <person name="Thoren M.H."/>
            <person name="Johannesson H."/>
        </authorList>
    </citation>
    <scope>NUCLEOTIDE SEQUENCE</scope>
    <source>
        <strain evidence="2">CBS 990.96</strain>
    </source>
</reference>
<feature type="region of interest" description="Disordered" evidence="1">
    <location>
        <begin position="223"/>
        <end position="245"/>
    </location>
</feature>
<accession>A0AAN6YNA1</accession>
<organism evidence="2 3">
    <name type="scientific">Podospora fimiseda</name>
    <dbReference type="NCBI Taxonomy" id="252190"/>
    <lineage>
        <taxon>Eukaryota</taxon>
        <taxon>Fungi</taxon>
        <taxon>Dikarya</taxon>
        <taxon>Ascomycota</taxon>
        <taxon>Pezizomycotina</taxon>
        <taxon>Sordariomycetes</taxon>
        <taxon>Sordariomycetidae</taxon>
        <taxon>Sordariales</taxon>
        <taxon>Podosporaceae</taxon>
        <taxon>Podospora</taxon>
    </lineage>
</organism>
<dbReference type="Proteomes" id="UP001301958">
    <property type="component" value="Unassembled WGS sequence"/>
</dbReference>
<reference evidence="2" key="1">
    <citation type="journal article" date="2023" name="Mol. Phylogenet. Evol.">
        <title>Genome-scale phylogeny and comparative genomics of the fungal order Sordariales.</title>
        <authorList>
            <person name="Hensen N."/>
            <person name="Bonometti L."/>
            <person name="Westerberg I."/>
            <person name="Brannstrom I.O."/>
            <person name="Guillou S."/>
            <person name="Cros-Aarteil S."/>
            <person name="Calhoun S."/>
            <person name="Haridas S."/>
            <person name="Kuo A."/>
            <person name="Mondo S."/>
            <person name="Pangilinan J."/>
            <person name="Riley R."/>
            <person name="LaButti K."/>
            <person name="Andreopoulos B."/>
            <person name="Lipzen A."/>
            <person name="Chen C."/>
            <person name="Yan M."/>
            <person name="Daum C."/>
            <person name="Ng V."/>
            <person name="Clum A."/>
            <person name="Steindorff A."/>
            <person name="Ohm R.A."/>
            <person name="Martin F."/>
            <person name="Silar P."/>
            <person name="Natvig D.O."/>
            <person name="Lalanne C."/>
            <person name="Gautier V."/>
            <person name="Ament-Velasquez S.L."/>
            <person name="Kruys A."/>
            <person name="Hutchinson M.I."/>
            <person name="Powell A.J."/>
            <person name="Barry K."/>
            <person name="Miller A.N."/>
            <person name="Grigoriev I.V."/>
            <person name="Debuchy R."/>
            <person name="Gladieux P."/>
            <person name="Hiltunen Thoren M."/>
            <person name="Johannesson H."/>
        </authorList>
    </citation>
    <scope>NUCLEOTIDE SEQUENCE</scope>
    <source>
        <strain evidence="2">CBS 990.96</strain>
    </source>
</reference>
<dbReference type="EMBL" id="MU865506">
    <property type="protein sequence ID" value="KAK4221906.1"/>
    <property type="molecule type" value="Genomic_DNA"/>
</dbReference>
<name>A0AAN6YNA1_9PEZI</name>
<proteinExistence type="predicted"/>
<evidence type="ECO:0000313" key="3">
    <source>
        <dbReference type="Proteomes" id="UP001301958"/>
    </source>
</evidence>
<gene>
    <name evidence="2" type="ORF">QBC38DRAFT_448757</name>
</gene>
<sequence>MATHPDLTLTFSTVGQDFFRVHKSHKAGWIDAASPPSWIHESIGQKEKKEKIHLLSLSHATRISRAPGDWGSFYRSQKSEPAPVSQAASVTDREFLVSEGGGIAQLTNSDSLLAKVINTPVANITGEATTTNESVTSVDAVDVKAKAFKLDAESLVKLKEFMNEAVKIVPLALLQAMFGYGDDEEEEEEEGPKLTEFVEFVEQDVDLGDSEDVARELSIMRTRDDNPADYGAPSKRGIVQLPPCQ</sequence>
<keyword evidence="3" id="KW-1185">Reference proteome</keyword>